<dbReference type="RefSeq" id="WP_108566106.1">
    <property type="nucleotide sequence ID" value="NZ_CP031769.1"/>
</dbReference>
<dbReference type="PROSITE" id="PS51085">
    <property type="entry name" value="2FE2S_FER_2"/>
    <property type="match status" value="1"/>
</dbReference>
<dbReference type="InterPro" id="IPR012675">
    <property type="entry name" value="Beta-grasp_dom_sf"/>
</dbReference>
<evidence type="ECO:0000259" key="5">
    <source>
        <dbReference type="PROSITE" id="PS51085"/>
    </source>
</evidence>
<name>A0A346NNP1_9ALTE</name>
<dbReference type="Proteomes" id="UP000262073">
    <property type="component" value="Chromosome"/>
</dbReference>
<gene>
    <name evidence="7" type="ORF">D0Y50_12800</name>
</gene>
<dbReference type="Gene3D" id="2.40.30.10">
    <property type="entry name" value="Translation factors"/>
    <property type="match status" value="1"/>
</dbReference>
<dbReference type="Gene3D" id="3.40.50.80">
    <property type="entry name" value="Nucleotide-binding domain of ferredoxin-NADP reductase (FNR) module"/>
    <property type="match status" value="1"/>
</dbReference>
<keyword evidence="4" id="KW-0472">Membrane</keyword>
<keyword evidence="3" id="KW-0830">Ubiquinone</keyword>
<evidence type="ECO:0000256" key="2">
    <source>
        <dbReference type="ARBA" id="ARBA00022827"/>
    </source>
</evidence>
<dbReference type="PRINTS" id="PR00371">
    <property type="entry name" value="FPNCR"/>
</dbReference>
<evidence type="ECO:0000256" key="3">
    <source>
        <dbReference type="ARBA" id="ARBA00023075"/>
    </source>
</evidence>
<dbReference type="Pfam" id="PF00175">
    <property type="entry name" value="NAD_binding_1"/>
    <property type="match status" value="1"/>
</dbReference>
<dbReference type="InterPro" id="IPR001709">
    <property type="entry name" value="Flavoprot_Pyr_Nucl_cyt_Rdtase"/>
</dbReference>
<dbReference type="SUPFAM" id="SSF63380">
    <property type="entry name" value="Riboflavin synthase domain-like"/>
    <property type="match status" value="1"/>
</dbReference>
<keyword evidence="1" id="KW-0285">Flavoprotein</keyword>
<dbReference type="SUPFAM" id="SSF52343">
    <property type="entry name" value="Ferredoxin reductase-like, C-terminal NADP-linked domain"/>
    <property type="match status" value="1"/>
</dbReference>
<dbReference type="InterPro" id="IPR017927">
    <property type="entry name" value="FAD-bd_FR_type"/>
</dbReference>
<protein>
    <submittedName>
        <fullName evidence="7">Uncharacterized protein</fullName>
    </submittedName>
</protein>
<evidence type="ECO:0000259" key="6">
    <source>
        <dbReference type="PROSITE" id="PS51384"/>
    </source>
</evidence>
<proteinExistence type="predicted"/>
<accession>A0A346NNP1</accession>
<dbReference type="GO" id="GO:0016491">
    <property type="term" value="F:oxidoreductase activity"/>
    <property type="evidence" value="ECO:0007669"/>
    <property type="project" value="InterPro"/>
</dbReference>
<dbReference type="OrthoDB" id="9806195at2"/>
<dbReference type="GO" id="GO:0051536">
    <property type="term" value="F:iron-sulfur cluster binding"/>
    <property type="evidence" value="ECO:0007669"/>
    <property type="project" value="InterPro"/>
</dbReference>
<evidence type="ECO:0000313" key="8">
    <source>
        <dbReference type="Proteomes" id="UP000262073"/>
    </source>
</evidence>
<dbReference type="SUPFAM" id="SSF54292">
    <property type="entry name" value="2Fe-2S ferredoxin-like"/>
    <property type="match status" value="1"/>
</dbReference>
<feature type="domain" description="2Fe-2S ferredoxin-type" evidence="5">
    <location>
        <begin position="240"/>
        <end position="336"/>
    </location>
</feature>
<dbReference type="Pfam" id="PF00111">
    <property type="entry name" value="Fer2"/>
    <property type="match status" value="1"/>
</dbReference>
<reference evidence="7 8" key="1">
    <citation type="submission" date="2018-08" db="EMBL/GenBank/DDBJ databases">
        <title>Salinimonas sediminis sp. nov., a piezophilic bacterium isolated from a deep-sea sediment sample from the New Britain Trench.</title>
        <authorList>
            <person name="Cao J."/>
        </authorList>
    </citation>
    <scope>NUCLEOTIDE SEQUENCE [LARGE SCALE GENOMIC DNA]</scope>
    <source>
        <strain evidence="7 8">N102</strain>
    </source>
</reference>
<organism evidence="7 8">
    <name type="scientific">Salinimonas sediminis</name>
    <dbReference type="NCBI Taxonomy" id="2303538"/>
    <lineage>
        <taxon>Bacteria</taxon>
        <taxon>Pseudomonadati</taxon>
        <taxon>Pseudomonadota</taxon>
        <taxon>Gammaproteobacteria</taxon>
        <taxon>Alteromonadales</taxon>
        <taxon>Alteromonadaceae</taxon>
        <taxon>Alteromonas/Salinimonas group</taxon>
        <taxon>Salinimonas</taxon>
    </lineage>
</organism>
<dbReference type="Gene3D" id="3.10.20.30">
    <property type="match status" value="1"/>
</dbReference>
<evidence type="ECO:0000313" key="7">
    <source>
        <dbReference type="EMBL" id="AXR07148.1"/>
    </source>
</evidence>
<evidence type="ECO:0000256" key="4">
    <source>
        <dbReference type="SAM" id="Phobius"/>
    </source>
</evidence>
<keyword evidence="4" id="KW-1133">Transmembrane helix</keyword>
<dbReference type="EMBL" id="CP031769">
    <property type="protein sequence ID" value="AXR07148.1"/>
    <property type="molecule type" value="Genomic_DNA"/>
</dbReference>
<dbReference type="InterPro" id="IPR036010">
    <property type="entry name" value="2Fe-2S_ferredoxin-like_sf"/>
</dbReference>
<dbReference type="PROSITE" id="PS51384">
    <property type="entry name" value="FAD_FR"/>
    <property type="match status" value="1"/>
</dbReference>
<feature type="transmembrane region" description="Helical" evidence="4">
    <location>
        <begin position="204"/>
        <end position="227"/>
    </location>
</feature>
<evidence type="ECO:0000256" key="1">
    <source>
        <dbReference type="ARBA" id="ARBA00022630"/>
    </source>
</evidence>
<dbReference type="InterPro" id="IPR001041">
    <property type="entry name" value="2Fe-2S_ferredoxin-type"/>
</dbReference>
<keyword evidence="4" id="KW-0812">Transmembrane</keyword>
<dbReference type="PANTHER" id="PTHR43644">
    <property type="entry name" value="NA(+)-TRANSLOCATING NADH-QUINONE REDUCTASE SUBUNIT"/>
    <property type="match status" value="1"/>
</dbReference>
<dbReference type="InterPro" id="IPR039261">
    <property type="entry name" value="FNR_nucleotide-bd"/>
</dbReference>
<dbReference type="InterPro" id="IPR017938">
    <property type="entry name" value="Riboflavin_synthase-like_b-brl"/>
</dbReference>
<feature type="domain" description="FAD-binding FR-type" evidence="6">
    <location>
        <begin position="335"/>
        <end position="470"/>
    </location>
</feature>
<dbReference type="PANTHER" id="PTHR43644:SF1">
    <property type="entry name" value="NAD(P)H-FLAVIN REDUCTASE"/>
    <property type="match status" value="1"/>
</dbReference>
<dbReference type="KEGG" id="salm:D0Y50_12800"/>
<dbReference type="AlphaFoldDB" id="A0A346NNP1"/>
<keyword evidence="8" id="KW-1185">Reference proteome</keyword>
<dbReference type="InterPro" id="IPR001433">
    <property type="entry name" value="OxRdtase_FAD/NAD-bd"/>
</dbReference>
<keyword evidence="2" id="KW-0274">FAD</keyword>
<sequence>MSLLITKSHRWLSVPIGIQLLIWLGTGLYLSLFSNDGPALKIQKPQGIEWQVYAGKLYPVNQLPVKKAESIQTVLLAGKPVYEVILYSQPHNYQPRQVRLFDAVSGQPFSIDKQWAKAIALERYSGDAALSKIELEQSSGGLLPKQKNAYWSAYFDDSALTYIHIDQQSGRFLTASDEHRRFVALMFKLHFMDYWDTGSFNHPLLIIVAVLALAFGLSGLAWLIMLLKAGRFTVRLGALHKIDVLVANNNQNVTVQGRKNTTLLTTLTQNQLQLPAKCGGGGTCGTCRFYTQSSLPAQPAETHLISHSELAAGCRLACQHAAHSVDSIIVKDMATQALTLQVSRAQYITPTIKEIAFKVTGGNLQKFNAGSSMQFSIPGGKRRTVPVDIPSRWRSYWAQFDAQTVSYKSTTRSYSIANYSGECDELIFTIKWQCNTTTQKSGGAGSSYLCSLAPGESVEAYGPFASFAERAYQPGAKVLIGGGSGIAPLRALIYEALIQNSVSHQMIFIYGARNEEDLCYSDEFEHLAKRFENFTYLPTLSSPSPAWQGHSGYVQQLTRQHLNFDVFNSANFYLCGPAPMLAEVKSLLLSQHIEPQQIYIDSFNTNEVKNESNS</sequence>
<feature type="transmembrane region" description="Helical" evidence="4">
    <location>
        <begin position="12"/>
        <end position="32"/>
    </location>
</feature>